<reference evidence="7" key="1">
    <citation type="submission" date="2021-02" db="EMBL/GenBank/DDBJ databases">
        <authorList>
            <person name="Dougan E. K."/>
            <person name="Rhodes N."/>
            <person name="Thang M."/>
            <person name="Chan C."/>
        </authorList>
    </citation>
    <scope>NUCLEOTIDE SEQUENCE</scope>
</reference>
<organism evidence="7 8">
    <name type="scientific">Polarella glacialis</name>
    <name type="common">Dinoflagellate</name>
    <dbReference type="NCBI Taxonomy" id="89957"/>
    <lineage>
        <taxon>Eukaryota</taxon>
        <taxon>Sar</taxon>
        <taxon>Alveolata</taxon>
        <taxon>Dinophyceae</taxon>
        <taxon>Suessiales</taxon>
        <taxon>Suessiaceae</taxon>
        <taxon>Polarella</taxon>
    </lineage>
</organism>
<dbReference type="PANTHER" id="PTHR48022">
    <property type="entry name" value="PLASTIDIC GLUCOSE TRANSPORTER 4"/>
    <property type="match status" value="1"/>
</dbReference>
<keyword evidence="8" id="KW-1185">Reference proteome</keyword>
<sequence>MQGAEQCGEWAKWTVAGSIFFFIFNFAYGWGPCVWIYCAEIFSLKYKTKANGLTTDANWVGNFFIGFAPPFLMANMGYVLPETKGRSLEVQGVFEEWFAGKRHLVPQSVLNACSIAIDFPSATCTSICNVHSPTRCADINGGLGNRFSSPEVPKTDADPQQTSLLFQSPSRKATPTVYYTGDAITPAGEAAQNALDSMSGALRSQRDAPRTRHDGSAADVAARMASDSAGPLSLSQTAELDQFAQLAMVAAGHPSSSRAPLAIFALVLVRNELVRDRDGNPRQHAGALKRWALRHPRDIEEQAEPDAEDVGLQEADNEDNVGPEEMEKEDSAAPEEILSEEKAIGGEDEEASDENNDYERYVDACRGAQAAKRLKPNSPDLPRPNSPDLRQPNSPDRPNPTHTTDPNPTHSTDTNPTHPTDPNPTHPTDPNPTHPTDPNPTHPTDPNPTHPTNPNPTHPTDPNPTHPTDPTQLTQPL</sequence>
<dbReference type="InterPro" id="IPR005828">
    <property type="entry name" value="MFS_sugar_transport-like"/>
</dbReference>
<dbReference type="OrthoDB" id="6612291at2759"/>
<evidence type="ECO:0000256" key="6">
    <source>
        <dbReference type="SAM" id="Phobius"/>
    </source>
</evidence>
<keyword evidence="4 6" id="KW-0472">Membrane</keyword>
<feature type="region of interest" description="Disordered" evidence="5">
    <location>
        <begin position="198"/>
        <end position="219"/>
    </location>
</feature>
<feature type="compositionally biased region" description="Acidic residues" evidence="5">
    <location>
        <begin position="346"/>
        <end position="356"/>
    </location>
</feature>
<dbReference type="Pfam" id="PF00083">
    <property type="entry name" value="Sugar_tr"/>
    <property type="match status" value="1"/>
</dbReference>
<dbReference type="Gene3D" id="1.20.1250.20">
    <property type="entry name" value="MFS general substrate transporter like domains"/>
    <property type="match status" value="1"/>
</dbReference>
<evidence type="ECO:0000313" key="7">
    <source>
        <dbReference type="EMBL" id="CAE8593685.1"/>
    </source>
</evidence>
<comment type="caution">
    <text evidence="7">The sequence shown here is derived from an EMBL/GenBank/DDBJ whole genome shotgun (WGS) entry which is preliminary data.</text>
</comment>
<feature type="region of interest" description="Disordered" evidence="5">
    <location>
        <begin position="301"/>
        <end position="477"/>
    </location>
</feature>
<accession>A0A813E1J2</accession>
<protein>
    <submittedName>
        <fullName evidence="7">Uncharacterized protein</fullName>
    </submittedName>
</protein>
<keyword evidence="3 6" id="KW-1133">Transmembrane helix</keyword>
<evidence type="ECO:0000313" key="8">
    <source>
        <dbReference type="Proteomes" id="UP000654075"/>
    </source>
</evidence>
<evidence type="ECO:0000256" key="3">
    <source>
        <dbReference type="ARBA" id="ARBA00022989"/>
    </source>
</evidence>
<feature type="transmembrane region" description="Helical" evidence="6">
    <location>
        <begin position="19"/>
        <end position="38"/>
    </location>
</feature>
<feature type="compositionally biased region" description="Low complexity" evidence="5">
    <location>
        <begin position="400"/>
        <end position="418"/>
    </location>
</feature>
<comment type="subcellular location">
    <subcellularLocation>
        <location evidence="1">Membrane</location>
        <topology evidence="1">Multi-pass membrane protein</topology>
    </subcellularLocation>
</comment>
<feature type="compositionally biased region" description="Pro residues" evidence="5">
    <location>
        <begin position="419"/>
        <end position="467"/>
    </location>
</feature>
<keyword evidence="2 6" id="KW-0812">Transmembrane</keyword>
<dbReference type="EMBL" id="CAJNNV010006487">
    <property type="protein sequence ID" value="CAE8593685.1"/>
    <property type="molecule type" value="Genomic_DNA"/>
</dbReference>
<proteinExistence type="predicted"/>
<dbReference type="InterPro" id="IPR036259">
    <property type="entry name" value="MFS_trans_sf"/>
</dbReference>
<dbReference type="GO" id="GO:0016020">
    <property type="term" value="C:membrane"/>
    <property type="evidence" value="ECO:0007669"/>
    <property type="project" value="UniProtKB-SubCell"/>
</dbReference>
<name>A0A813E1J2_POLGL</name>
<evidence type="ECO:0000256" key="1">
    <source>
        <dbReference type="ARBA" id="ARBA00004141"/>
    </source>
</evidence>
<dbReference type="Proteomes" id="UP000654075">
    <property type="component" value="Unassembled WGS sequence"/>
</dbReference>
<feature type="transmembrane region" description="Helical" evidence="6">
    <location>
        <begin position="59"/>
        <end position="80"/>
    </location>
</feature>
<dbReference type="GO" id="GO:0005351">
    <property type="term" value="F:carbohydrate:proton symporter activity"/>
    <property type="evidence" value="ECO:0007669"/>
    <property type="project" value="TreeGrafter"/>
</dbReference>
<dbReference type="PANTHER" id="PTHR48022:SF2">
    <property type="entry name" value="PLASTIDIC GLUCOSE TRANSPORTER 4"/>
    <property type="match status" value="1"/>
</dbReference>
<gene>
    <name evidence="7" type="ORF">PGLA1383_LOCUS12273</name>
</gene>
<evidence type="ECO:0000256" key="4">
    <source>
        <dbReference type="ARBA" id="ARBA00023136"/>
    </source>
</evidence>
<dbReference type="InterPro" id="IPR050360">
    <property type="entry name" value="MFS_Sugar_Transporters"/>
</dbReference>
<evidence type="ECO:0000256" key="2">
    <source>
        <dbReference type="ARBA" id="ARBA00022692"/>
    </source>
</evidence>
<evidence type="ECO:0000256" key="5">
    <source>
        <dbReference type="SAM" id="MobiDB-lite"/>
    </source>
</evidence>
<dbReference type="SUPFAM" id="SSF103473">
    <property type="entry name" value="MFS general substrate transporter"/>
    <property type="match status" value="1"/>
</dbReference>
<dbReference type="AlphaFoldDB" id="A0A813E1J2"/>
<feature type="compositionally biased region" description="Acidic residues" evidence="5">
    <location>
        <begin position="301"/>
        <end position="328"/>
    </location>
</feature>
<feature type="compositionally biased region" description="Basic and acidic residues" evidence="5">
    <location>
        <begin position="204"/>
        <end position="216"/>
    </location>
</feature>